<sequence length="98" mass="10564">MNMSITVTNGASAVVNVAISTWEKDGSDAYYPLEQGSGDTWKRSDPRGYLMAIQDKSQTTEYYVSCNSAIVIEDNLVKDDGRTLNPVAAAGKKKVANA</sequence>
<proteinExistence type="predicted"/>
<evidence type="ECO:0000313" key="2">
    <source>
        <dbReference type="Proteomes" id="UP000003790"/>
    </source>
</evidence>
<evidence type="ECO:0000313" key="1">
    <source>
        <dbReference type="EMBL" id="EIM14952.1"/>
    </source>
</evidence>
<dbReference type="AlphaFoldDB" id="A0AB33WQ03"/>
<evidence type="ECO:0008006" key="3">
    <source>
        <dbReference type="Google" id="ProtNLM"/>
    </source>
</evidence>
<protein>
    <recommendedName>
        <fullName evidence="3">Phage protein</fullName>
    </recommendedName>
</protein>
<reference evidence="1 2" key="1">
    <citation type="journal article" date="2012" name="PLoS Genet.">
        <title>Comparative Genomics of Plant-Associated Pseudomonas spp.: Insights into Diversity and Inheritance of Traits Involved in Multitrophic Interactions.</title>
        <authorList>
            <person name="Loper J.E."/>
            <person name="Hassan K.A."/>
            <person name="Mavrodi D.V."/>
            <person name="Davis E.W.II."/>
            <person name="Lim C.K."/>
            <person name="Shaffer B.T."/>
            <person name="Elbourne L.D."/>
            <person name="Stockwell V.O."/>
            <person name="Hartney S.L."/>
            <person name="Breakwell K."/>
            <person name="Henkels M.D."/>
            <person name="Tetu S.G."/>
            <person name="Rangel L.I."/>
            <person name="Kidarsa T.A."/>
            <person name="Wilson N.L."/>
            <person name="van de Mortel J.E."/>
            <person name="Song C."/>
            <person name="Blumhagen R."/>
            <person name="Radune D."/>
            <person name="Hostetler J.B."/>
            <person name="Brinkac L.M."/>
            <person name="Durkin A.S."/>
            <person name="Kluepfel D.A."/>
            <person name="Wechter W.P."/>
            <person name="Anderson A.J."/>
            <person name="Kim Y.C."/>
            <person name="Pierson L.S.III."/>
            <person name="Pierson E.A."/>
            <person name="Lindow S.E."/>
            <person name="Kobayashi D.Y."/>
            <person name="Raaijmakers J.M."/>
            <person name="Weller D.M."/>
            <person name="Thomashow L.S."/>
            <person name="Allen A.E."/>
            <person name="Paulsen I.T."/>
        </authorList>
    </citation>
    <scope>NUCLEOTIDE SEQUENCE [LARGE SCALE GENOMIC DNA]</scope>
    <source>
        <strain evidence="1 2">O6</strain>
    </source>
</reference>
<organism evidence="1 2">
    <name type="scientific">Pseudomonas chlororaphis O6</name>
    <dbReference type="NCBI Taxonomy" id="1037915"/>
    <lineage>
        <taxon>Bacteria</taxon>
        <taxon>Pseudomonadati</taxon>
        <taxon>Pseudomonadota</taxon>
        <taxon>Gammaproteobacteria</taxon>
        <taxon>Pseudomonadales</taxon>
        <taxon>Pseudomonadaceae</taxon>
        <taxon>Pseudomonas</taxon>
    </lineage>
</organism>
<dbReference type="EMBL" id="AHOT01000023">
    <property type="protein sequence ID" value="EIM14952.1"/>
    <property type="molecule type" value="Genomic_DNA"/>
</dbReference>
<accession>A0AB33WQ03</accession>
<comment type="caution">
    <text evidence="1">The sequence shown here is derived from an EMBL/GenBank/DDBJ whole genome shotgun (WGS) entry which is preliminary data.</text>
</comment>
<name>A0AB33WQ03_9PSED</name>
<dbReference type="Proteomes" id="UP000003790">
    <property type="component" value="Chromosome"/>
</dbReference>
<gene>
    <name evidence="1" type="ORF">PchlO6_3592</name>
</gene>